<dbReference type="HOGENOM" id="CLU_955325_0_0_10"/>
<name>F0R851_PHOSB</name>
<dbReference type="InterPro" id="IPR007921">
    <property type="entry name" value="CHAP_dom"/>
</dbReference>
<dbReference type="EMBL" id="CP002530">
    <property type="protein sequence ID" value="ADY37014.1"/>
    <property type="molecule type" value="Genomic_DNA"/>
</dbReference>
<dbReference type="STRING" id="667015.Bacsa_2475"/>
<dbReference type="Proteomes" id="UP000007486">
    <property type="component" value="Chromosome"/>
</dbReference>
<proteinExistence type="predicted"/>
<dbReference type="NCBIfam" id="TIGR02594">
    <property type="entry name" value="TIGR02594 family protein"/>
    <property type="match status" value="1"/>
</dbReference>
<organism evidence="2 3">
    <name type="scientific">Phocaeicola salanitronis (strain DSM 18170 / JCM 13657 / CCUG 60908 / BL78)</name>
    <name type="common">Bacteroides salanitronis</name>
    <dbReference type="NCBI Taxonomy" id="667015"/>
    <lineage>
        <taxon>Bacteria</taxon>
        <taxon>Pseudomonadati</taxon>
        <taxon>Bacteroidota</taxon>
        <taxon>Bacteroidia</taxon>
        <taxon>Bacteroidales</taxon>
        <taxon>Bacteroidaceae</taxon>
        <taxon>Phocaeicola</taxon>
    </lineage>
</organism>
<gene>
    <name evidence="2" type="ordered locus">Bacsa_2475</name>
</gene>
<dbReference type="SUPFAM" id="SSF54001">
    <property type="entry name" value="Cysteine proteinases"/>
    <property type="match status" value="1"/>
</dbReference>
<keyword evidence="3" id="KW-1185">Reference proteome</keyword>
<dbReference type="Pfam" id="PF05257">
    <property type="entry name" value="CHAP"/>
    <property type="match status" value="1"/>
</dbReference>
<reference evidence="2 3" key="1">
    <citation type="journal article" date="2011" name="Stand. Genomic Sci.">
        <title>Complete genome sequence of Bacteroides salanitronis type strain (BL78).</title>
        <authorList>
            <person name="Gronow S."/>
            <person name="Held B."/>
            <person name="Lucas S."/>
            <person name="Lapidus A."/>
            <person name="Del Rio T.G."/>
            <person name="Nolan M."/>
            <person name="Tice H."/>
            <person name="Deshpande S."/>
            <person name="Cheng J.F."/>
            <person name="Pitluck S."/>
            <person name="Liolios K."/>
            <person name="Pagani I."/>
            <person name="Ivanova N."/>
            <person name="Mavromatis K."/>
            <person name="Pati A."/>
            <person name="Tapia R."/>
            <person name="Han C."/>
            <person name="Goodwin L."/>
            <person name="Chen A."/>
            <person name="Palaniappan K."/>
            <person name="Land M."/>
            <person name="Hauser L."/>
            <person name="Chang Y.J."/>
            <person name="Jeffries C.D."/>
            <person name="Brambilla E.M."/>
            <person name="Rohde M."/>
            <person name="Goker M."/>
            <person name="Detter J.C."/>
            <person name="Woyke T."/>
            <person name="Bristow J."/>
            <person name="Markowitz V."/>
            <person name="Hugenholtz P."/>
            <person name="Kyrpides N.C."/>
            <person name="Klenk H.P."/>
            <person name="Eisen J.A."/>
        </authorList>
    </citation>
    <scope>NUCLEOTIDE SEQUENCE [LARGE SCALE GENOMIC DNA]</scope>
    <source>
        <strain evidence="2 3">DSM 18170</strain>
    </source>
</reference>
<dbReference type="RefSeq" id="WP_013618437.1">
    <property type="nucleotide sequence ID" value="NC_015164.1"/>
</dbReference>
<dbReference type="InterPro" id="IPR013423">
    <property type="entry name" value="CHP02594"/>
</dbReference>
<accession>F0R851</accession>
<dbReference type="eggNOG" id="COG1652">
    <property type="taxonomic scope" value="Bacteria"/>
</dbReference>
<sequence>MVKVIGLYKDSEKSATLNKVHLKAYWADEDGNKIDKGYFGSTVRLYIEEYWAYNVLLKIFLKQEDFEEVIFLDMLKNIIPAYFFQMQNYLEVCLKQSYDYKSLLSQKEIKLCCGISNGFGYFQETPIIASMPIINKIPWMDIAIGELGVQEVRGKKHNERIIEYHSVTNSNFDKDEIPWCSSFVNWCLYQVGIVGTNNALAYSWLHYGIELNKPAYGAIAIMNYSHVGFVAGINDDHRIILLGGNQGDAVTLSPNSSKLVKSYRYPIGFTPDYNLPKYHLKGRSLDVSSTR</sequence>
<evidence type="ECO:0000313" key="2">
    <source>
        <dbReference type="EMBL" id="ADY37014.1"/>
    </source>
</evidence>
<feature type="domain" description="Peptidase C51" evidence="1">
    <location>
        <begin position="174"/>
        <end position="245"/>
    </location>
</feature>
<dbReference type="KEGG" id="bsa:Bacsa_2475"/>
<evidence type="ECO:0000259" key="1">
    <source>
        <dbReference type="Pfam" id="PF05257"/>
    </source>
</evidence>
<dbReference type="AlphaFoldDB" id="F0R851"/>
<protein>
    <recommendedName>
        <fullName evidence="1">Peptidase C51 domain-containing protein</fullName>
    </recommendedName>
</protein>
<dbReference type="InterPro" id="IPR038765">
    <property type="entry name" value="Papain-like_cys_pep_sf"/>
</dbReference>
<evidence type="ECO:0000313" key="3">
    <source>
        <dbReference type="Proteomes" id="UP000007486"/>
    </source>
</evidence>